<dbReference type="Gene3D" id="3.40.630.30">
    <property type="match status" value="1"/>
</dbReference>
<comment type="caution">
    <text evidence="4">The sequence shown here is derived from an EMBL/GenBank/DDBJ whole genome shotgun (WGS) entry which is preliminary data.</text>
</comment>
<evidence type="ECO:0000313" key="5">
    <source>
        <dbReference type="Proteomes" id="UP001148125"/>
    </source>
</evidence>
<organism evidence="4 5">
    <name type="scientific">Alkalihalobacterium chitinilyticum</name>
    <dbReference type="NCBI Taxonomy" id="2980103"/>
    <lineage>
        <taxon>Bacteria</taxon>
        <taxon>Bacillati</taxon>
        <taxon>Bacillota</taxon>
        <taxon>Bacilli</taxon>
        <taxon>Bacillales</taxon>
        <taxon>Bacillaceae</taxon>
        <taxon>Alkalihalobacterium</taxon>
    </lineage>
</organism>
<evidence type="ECO:0000256" key="2">
    <source>
        <dbReference type="ARBA" id="ARBA00023315"/>
    </source>
</evidence>
<protein>
    <submittedName>
        <fullName evidence="4">GNAT family N-acetyltransferase</fullName>
    </submittedName>
</protein>
<name>A0ABT5VJL7_9BACI</name>
<feature type="domain" description="N-acetyltransferase" evidence="3">
    <location>
        <begin position="3"/>
        <end position="150"/>
    </location>
</feature>
<dbReference type="PANTHER" id="PTHR43800">
    <property type="entry name" value="PEPTIDYL-LYSINE N-ACETYLTRANSFERASE YJAB"/>
    <property type="match status" value="1"/>
</dbReference>
<accession>A0ABT5VJL7</accession>
<dbReference type="InterPro" id="IPR000182">
    <property type="entry name" value="GNAT_dom"/>
</dbReference>
<gene>
    <name evidence="4" type="ORF">N7Z68_20035</name>
</gene>
<keyword evidence="5" id="KW-1185">Reference proteome</keyword>
<dbReference type="Pfam" id="PF13508">
    <property type="entry name" value="Acetyltransf_7"/>
    <property type="match status" value="1"/>
</dbReference>
<dbReference type="Proteomes" id="UP001148125">
    <property type="component" value="Unassembled WGS sequence"/>
</dbReference>
<dbReference type="EMBL" id="JAOTPO010000018">
    <property type="protein sequence ID" value="MDE5415641.1"/>
    <property type="molecule type" value="Genomic_DNA"/>
</dbReference>
<evidence type="ECO:0000259" key="3">
    <source>
        <dbReference type="PROSITE" id="PS51186"/>
    </source>
</evidence>
<dbReference type="RefSeq" id="WP_275120242.1">
    <property type="nucleotide sequence ID" value="NZ_JAOTPO010000018.1"/>
</dbReference>
<evidence type="ECO:0000256" key="1">
    <source>
        <dbReference type="ARBA" id="ARBA00022679"/>
    </source>
</evidence>
<dbReference type="PANTHER" id="PTHR43800:SF1">
    <property type="entry name" value="PEPTIDYL-LYSINE N-ACETYLTRANSFERASE YJAB"/>
    <property type="match status" value="1"/>
</dbReference>
<sequence>MILKLDITEPQFATGIYDLQKKAYEVEANIIGYLDLPPLKETVQDLQQCGELFLGYVIEEKVVGAISYKTSADLLDIHRLMVHPLHFRKGIAQALLTHLEECEATFREWIVSTGTGNTPAINFYKRNGFQVLNEVKVDERLSITNLKRMAEK</sequence>
<dbReference type="PROSITE" id="PS51186">
    <property type="entry name" value="GNAT"/>
    <property type="match status" value="1"/>
</dbReference>
<dbReference type="SUPFAM" id="SSF55729">
    <property type="entry name" value="Acyl-CoA N-acyltransferases (Nat)"/>
    <property type="match status" value="1"/>
</dbReference>
<evidence type="ECO:0000313" key="4">
    <source>
        <dbReference type="EMBL" id="MDE5415641.1"/>
    </source>
</evidence>
<proteinExistence type="predicted"/>
<keyword evidence="2" id="KW-0012">Acyltransferase</keyword>
<keyword evidence="1" id="KW-0808">Transferase</keyword>
<dbReference type="CDD" id="cd04301">
    <property type="entry name" value="NAT_SF"/>
    <property type="match status" value="1"/>
</dbReference>
<reference evidence="4" key="1">
    <citation type="submission" date="2024-05" db="EMBL/GenBank/DDBJ databases">
        <title>Alkalihalobacillus sp. strain MEB203 novel alkaliphilic bacterium from Lonar Lake, India.</title>
        <authorList>
            <person name="Joshi A."/>
            <person name="Thite S."/>
            <person name="Mengade P."/>
        </authorList>
    </citation>
    <scope>NUCLEOTIDE SEQUENCE</scope>
    <source>
        <strain evidence="4">MEB 203</strain>
    </source>
</reference>
<dbReference type="InterPro" id="IPR016181">
    <property type="entry name" value="Acyl_CoA_acyltransferase"/>
</dbReference>